<reference evidence="2" key="1">
    <citation type="submission" date="2022-09" db="EMBL/GenBank/DDBJ databases">
        <title>Intensive care unit water sources are persistently colonized with multi-drug resistant bacteria and are the site of extensive horizontal gene transfer of antibiotic resistance genes.</title>
        <authorList>
            <person name="Diorio-Toth L."/>
        </authorList>
    </citation>
    <scope>NUCLEOTIDE SEQUENCE</scope>
    <source>
        <strain evidence="2">GD03885</strain>
    </source>
</reference>
<dbReference type="RefSeq" id="WP_279679009.1">
    <property type="nucleotide sequence ID" value="NZ_JAOCCL010000018.1"/>
</dbReference>
<dbReference type="InterPro" id="IPR009057">
    <property type="entry name" value="Homeodomain-like_sf"/>
</dbReference>
<name>A0AA42MAU8_ACIJO</name>
<dbReference type="Pfam" id="PF02954">
    <property type="entry name" value="HTH_8"/>
    <property type="match status" value="1"/>
</dbReference>
<dbReference type="AlphaFoldDB" id="A0AA42MAU8"/>
<evidence type="ECO:0000313" key="3">
    <source>
        <dbReference type="Proteomes" id="UP001160116"/>
    </source>
</evidence>
<sequence>MAQKVATPLIQVDPDVFTRFIQENDGAVREILLRELEDILIQGCMDVYGNNQTRIAEALGVNRGTLRTRMKELGYIGL</sequence>
<comment type="caution">
    <text evidence="2">The sequence shown here is derived from an EMBL/GenBank/DDBJ whole genome shotgun (WGS) entry which is preliminary data.</text>
</comment>
<organism evidence="2 3">
    <name type="scientific">Acinetobacter johnsonii</name>
    <dbReference type="NCBI Taxonomy" id="40214"/>
    <lineage>
        <taxon>Bacteria</taxon>
        <taxon>Pseudomonadati</taxon>
        <taxon>Pseudomonadota</taxon>
        <taxon>Gammaproteobacteria</taxon>
        <taxon>Moraxellales</taxon>
        <taxon>Moraxellaceae</taxon>
        <taxon>Acinetobacter</taxon>
    </lineage>
</organism>
<dbReference type="InterPro" id="IPR002197">
    <property type="entry name" value="HTH_Fis"/>
</dbReference>
<protein>
    <recommendedName>
        <fullName evidence="1">DNA binding HTH domain-containing protein</fullName>
    </recommendedName>
</protein>
<dbReference type="EMBL" id="JAOCCL010000018">
    <property type="protein sequence ID" value="MDH0826592.1"/>
    <property type="molecule type" value="Genomic_DNA"/>
</dbReference>
<dbReference type="SUPFAM" id="SSF46689">
    <property type="entry name" value="Homeodomain-like"/>
    <property type="match status" value="1"/>
</dbReference>
<evidence type="ECO:0000313" key="2">
    <source>
        <dbReference type="EMBL" id="MDH0826592.1"/>
    </source>
</evidence>
<gene>
    <name evidence="2" type="ORF">N5C97_08770</name>
</gene>
<accession>A0AA42MAU8</accession>
<evidence type="ECO:0000259" key="1">
    <source>
        <dbReference type="Pfam" id="PF02954"/>
    </source>
</evidence>
<dbReference type="Proteomes" id="UP001160116">
    <property type="component" value="Unassembled WGS sequence"/>
</dbReference>
<dbReference type="PRINTS" id="PR01590">
    <property type="entry name" value="HTHFIS"/>
</dbReference>
<dbReference type="Gene3D" id="1.10.10.60">
    <property type="entry name" value="Homeodomain-like"/>
    <property type="match status" value="1"/>
</dbReference>
<dbReference type="GO" id="GO:0043565">
    <property type="term" value="F:sequence-specific DNA binding"/>
    <property type="evidence" value="ECO:0007669"/>
    <property type="project" value="InterPro"/>
</dbReference>
<proteinExistence type="predicted"/>
<feature type="domain" description="DNA binding HTH" evidence="1">
    <location>
        <begin position="33"/>
        <end position="73"/>
    </location>
</feature>